<dbReference type="EMBL" id="MEYS01000001">
    <property type="protein sequence ID" value="OGD34391.1"/>
    <property type="molecule type" value="Genomic_DNA"/>
</dbReference>
<accession>A0A1F5BUZ4</accession>
<dbReference type="PANTHER" id="PTHR46708">
    <property type="entry name" value="TENASCIN"/>
    <property type="match status" value="1"/>
</dbReference>
<dbReference type="AlphaFoldDB" id="A0A1F5BUZ4"/>
<feature type="signal peptide" evidence="2">
    <location>
        <begin position="1"/>
        <end position="24"/>
    </location>
</feature>
<dbReference type="CDD" id="cd00063">
    <property type="entry name" value="FN3"/>
    <property type="match status" value="2"/>
</dbReference>
<evidence type="ECO:0000313" key="4">
    <source>
        <dbReference type="EMBL" id="OGD34391.1"/>
    </source>
</evidence>
<sequence length="492" mass="54048">MVFFAWCACAAVGAMFFYGAITHAQLEKDETPPRITSLKMGEIKENSAVITWKTNEQSDSLVNYGLDKNYGISRDPVLDKTTHEIVISGLDPSTIYHFRAISSDPTGNQAISSGYTFTTKGLKNIKGIEKVASAEQRAVTEKSYALLEKVTDQEALALIAEKLGDIAKDIASPPVIIGTPQISVGVDWAEISWVTDKKANSMVSLASQAEYDPGKDDPYAFTEGEETDLTVAHVVRIPNLKQATTYHFRVSSRGNIGEAGKSLDAVFTTKSILPEITGLSVKKVEDVSATMSWNTNVPTSALVEYTNIATREVRSEGVPTFLTSHIVQLKNLSFGARYSAVVKAENEAGEKIQSAPLFFTTIKDESPPIIFHVTNESTLYPGAETKIQTIISWDTDELALCQFSYRQGLASSGNDTEAQGKEIDFTTHHVQVVVEFAPSMVYKFWVECKDRSGNAARSEDFVLFTPEKEKSIIDIILENFEGTFGWVKQIGK</sequence>
<evidence type="ECO:0000256" key="1">
    <source>
        <dbReference type="ARBA" id="ARBA00022737"/>
    </source>
</evidence>
<dbReference type="InterPro" id="IPR003961">
    <property type="entry name" value="FN3_dom"/>
</dbReference>
<feature type="domain" description="Fibronectin type-III" evidence="3">
    <location>
        <begin position="32"/>
        <end position="122"/>
    </location>
</feature>
<keyword evidence="2" id="KW-0732">Signal</keyword>
<protein>
    <recommendedName>
        <fullName evidence="3">Fibronectin type-III domain-containing protein</fullName>
    </recommendedName>
</protein>
<dbReference type="SUPFAM" id="SSF49363">
    <property type="entry name" value="Purple acid phosphatase, N-terminal domain"/>
    <property type="match status" value="1"/>
</dbReference>
<dbReference type="InterPro" id="IPR036116">
    <property type="entry name" value="FN3_sf"/>
</dbReference>
<dbReference type="GO" id="GO:0046872">
    <property type="term" value="F:metal ion binding"/>
    <property type="evidence" value="ECO:0007669"/>
    <property type="project" value="InterPro"/>
</dbReference>
<dbReference type="SMART" id="SM00060">
    <property type="entry name" value="FN3"/>
    <property type="match status" value="3"/>
</dbReference>
<organism evidence="4 5">
    <name type="scientific">Candidatus Azambacteria bacterium RIFCSPLOWO2_01_FULL_46_25</name>
    <dbReference type="NCBI Taxonomy" id="1797298"/>
    <lineage>
        <taxon>Bacteria</taxon>
        <taxon>Candidatus Azamiibacteriota</taxon>
    </lineage>
</organism>
<evidence type="ECO:0000256" key="2">
    <source>
        <dbReference type="SAM" id="SignalP"/>
    </source>
</evidence>
<dbReference type="GO" id="GO:0003993">
    <property type="term" value="F:acid phosphatase activity"/>
    <property type="evidence" value="ECO:0007669"/>
    <property type="project" value="InterPro"/>
</dbReference>
<comment type="caution">
    <text evidence="4">The sequence shown here is derived from an EMBL/GenBank/DDBJ whole genome shotgun (WGS) entry which is preliminary data.</text>
</comment>
<dbReference type="InterPro" id="IPR008963">
    <property type="entry name" value="Purple_acid_Pase-like_N"/>
</dbReference>
<feature type="chain" id="PRO_5009518029" description="Fibronectin type-III domain-containing protein" evidence="2">
    <location>
        <begin position="25"/>
        <end position="492"/>
    </location>
</feature>
<evidence type="ECO:0000259" key="3">
    <source>
        <dbReference type="PROSITE" id="PS50853"/>
    </source>
</evidence>
<feature type="domain" description="Fibronectin type-III" evidence="3">
    <location>
        <begin position="275"/>
        <end position="364"/>
    </location>
</feature>
<dbReference type="Proteomes" id="UP000176650">
    <property type="component" value="Unassembled WGS sequence"/>
</dbReference>
<dbReference type="Pfam" id="PF00041">
    <property type="entry name" value="fn3"/>
    <property type="match status" value="1"/>
</dbReference>
<dbReference type="SUPFAM" id="SSF49265">
    <property type="entry name" value="Fibronectin type III"/>
    <property type="match status" value="1"/>
</dbReference>
<dbReference type="PROSITE" id="PS50853">
    <property type="entry name" value="FN3"/>
    <property type="match status" value="2"/>
</dbReference>
<reference evidence="4 5" key="1">
    <citation type="journal article" date="2016" name="Nat. Commun.">
        <title>Thousands of microbial genomes shed light on interconnected biogeochemical processes in an aquifer system.</title>
        <authorList>
            <person name="Anantharaman K."/>
            <person name="Brown C.T."/>
            <person name="Hug L.A."/>
            <person name="Sharon I."/>
            <person name="Castelle C.J."/>
            <person name="Probst A.J."/>
            <person name="Thomas B.C."/>
            <person name="Singh A."/>
            <person name="Wilkins M.J."/>
            <person name="Karaoz U."/>
            <person name="Brodie E.L."/>
            <person name="Williams K.H."/>
            <person name="Hubbard S.S."/>
            <person name="Banfield J.F."/>
        </authorList>
    </citation>
    <scope>NUCLEOTIDE SEQUENCE [LARGE SCALE GENOMIC DNA]</scope>
</reference>
<proteinExistence type="predicted"/>
<dbReference type="InterPro" id="IPR013783">
    <property type="entry name" value="Ig-like_fold"/>
</dbReference>
<dbReference type="Gene3D" id="2.60.40.10">
    <property type="entry name" value="Immunoglobulins"/>
    <property type="match status" value="2"/>
</dbReference>
<dbReference type="InterPro" id="IPR050991">
    <property type="entry name" value="ECM_Regulatory_Proteins"/>
</dbReference>
<evidence type="ECO:0000313" key="5">
    <source>
        <dbReference type="Proteomes" id="UP000176650"/>
    </source>
</evidence>
<gene>
    <name evidence="4" type="ORF">A2988_02590</name>
</gene>
<dbReference type="Gene3D" id="2.60.40.380">
    <property type="entry name" value="Purple acid phosphatase-like, N-terminal"/>
    <property type="match status" value="1"/>
</dbReference>
<name>A0A1F5BUZ4_9BACT</name>
<dbReference type="STRING" id="1797298.A2988_02590"/>
<dbReference type="PANTHER" id="PTHR46708:SF2">
    <property type="entry name" value="FIBRONECTIN TYPE-III DOMAIN-CONTAINING PROTEIN"/>
    <property type="match status" value="1"/>
</dbReference>
<keyword evidence="1" id="KW-0677">Repeat</keyword>